<dbReference type="AlphaFoldDB" id="A0A9W4T5Q2"/>
<name>A0A9W4T5Q2_9GLOM</name>
<comment type="caution">
    <text evidence="1">The sequence shown here is derived from an EMBL/GenBank/DDBJ whole genome shotgun (WGS) entry which is preliminary data.</text>
</comment>
<reference evidence="1" key="1">
    <citation type="submission" date="2022-08" db="EMBL/GenBank/DDBJ databases">
        <authorList>
            <person name="Kallberg Y."/>
            <person name="Tangrot J."/>
            <person name="Rosling A."/>
        </authorList>
    </citation>
    <scope>NUCLEOTIDE SEQUENCE</scope>
    <source>
        <strain evidence="1">Wild A</strain>
    </source>
</reference>
<accession>A0A9W4T5Q2</accession>
<protein>
    <submittedName>
        <fullName evidence="1">1122_t:CDS:1</fullName>
    </submittedName>
</protein>
<organism evidence="1 2">
    <name type="scientific">Funneliformis geosporum</name>
    <dbReference type="NCBI Taxonomy" id="1117311"/>
    <lineage>
        <taxon>Eukaryota</taxon>
        <taxon>Fungi</taxon>
        <taxon>Fungi incertae sedis</taxon>
        <taxon>Mucoromycota</taxon>
        <taxon>Glomeromycotina</taxon>
        <taxon>Glomeromycetes</taxon>
        <taxon>Glomerales</taxon>
        <taxon>Glomeraceae</taxon>
        <taxon>Funneliformis</taxon>
    </lineage>
</organism>
<dbReference type="EMBL" id="CAMKVN010010224">
    <property type="protein sequence ID" value="CAI2193941.1"/>
    <property type="molecule type" value="Genomic_DNA"/>
</dbReference>
<dbReference type="Proteomes" id="UP001153678">
    <property type="component" value="Unassembled WGS sequence"/>
</dbReference>
<evidence type="ECO:0000313" key="2">
    <source>
        <dbReference type="Proteomes" id="UP001153678"/>
    </source>
</evidence>
<feature type="non-terminal residue" evidence="1">
    <location>
        <position position="1"/>
    </location>
</feature>
<gene>
    <name evidence="1" type="ORF">FWILDA_LOCUS16328</name>
</gene>
<proteinExistence type="predicted"/>
<keyword evidence="2" id="KW-1185">Reference proteome</keyword>
<sequence length="47" mass="5507">GPPRKKQRKIHRETKSEEKRLLEPLITCSEYLTSKQLDQVKEALGDE</sequence>
<evidence type="ECO:0000313" key="1">
    <source>
        <dbReference type="EMBL" id="CAI2193941.1"/>
    </source>
</evidence>
<dbReference type="OrthoDB" id="2414835at2759"/>